<dbReference type="CDD" id="cd06261">
    <property type="entry name" value="TM_PBP2"/>
    <property type="match status" value="1"/>
</dbReference>
<dbReference type="GO" id="GO:0043190">
    <property type="term" value="C:ATP-binding cassette (ABC) transporter complex"/>
    <property type="evidence" value="ECO:0007669"/>
    <property type="project" value="TreeGrafter"/>
</dbReference>
<accession>A0A3Q9JLC3</accession>
<feature type="transmembrane region" description="Helical" evidence="7">
    <location>
        <begin position="5"/>
        <end position="23"/>
    </location>
</feature>
<comment type="similarity">
    <text evidence="7">Belongs to the binding-protein-dependent transport system permease family.</text>
</comment>
<dbReference type="Proteomes" id="UP000273143">
    <property type="component" value="Chromosome"/>
</dbReference>
<keyword evidence="10" id="KW-1185">Reference proteome</keyword>
<evidence type="ECO:0000256" key="6">
    <source>
        <dbReference type="ARBA" id="ARBA00023136"/>
    </source>
</evidence>
<dbReference type="Pfam" id="PF00528">
    <property type="entry name" value="BPD_transp_1"/>
    <property type="match status" value="1"/>
</dbReference>
<feature type="transmembrane region" description="Helical" evidence="7">
    <location>
        <begin position="251"/>
        <end position="272"/>
    </location>
</feature>
<evidence type="ECO:0000256" key="2">
    <source>
        <dbReference type="ARBA" id="ARBA00022448"/>
    </source>
</evidence>
<dbReference type="EMBL" id="CP029822">
    <property type="protein sequence ID" value="AZS52207.1"/>
    <property type="molecule type" value="Genomic_DNA"/>
</dbReference>
<evidence type="ECO:0000256" key="1">
    <source>
        <dbReference type="ARBA" id="ARBA00004651"/>
    </source>
</evidence>
<feature type="transmembrane region" description="Helical" evidence="7">
    <location>
        <begin position="144"/>
        <end position="171"/>
    </location>
</feature>
<dbReference type="GO" id="GO:0015226">
    <property type="term" value="F:carnitine transmembrane transporter activity"/>
    <property type="evidence" value="ECO:0007669"/>
    <property type="project" value="TreeGrafter"/>
</dbReference>
<dbReference type="PANTHER" id="PTHR47737:SF1">
    <property type="entry name" value="GLYCINE BETAINE_PROLINE BETAINE TRANSPORT SYSTEM PERMEASE PROTEIN PROW"/>
    <property type="match status" value="1"/>
</dbReference>
<sequence length="304" mass="34273">MEAFLLFIPPWLIIAIFVGFAFWRVSYRFAIFTALSLLLILYGFANGFWELTILAIWLALLSLKRNKLTYVLSAISYLYLPYVLYELGKPLGYWDDTMITLGLILNSTLISLIIGIPLGICMAKSRYVEYIIRPVLDLMQTMPAFVYLIPATILFNIGYSVGIIATIIFAMPPAVRLTHLGIRQVNRELLEAGRSFGCTYWQLLFKVQLPNAMPSIMTGVNQCLMMSLSMVIIGSMVGVEGLGQLVNKSLTTLNISLGFKSGLAVVLLAVILDRITESFGRSQLDKRKSRIEWIKERLHNLQDN</sequence>
<dbReference type="GO" id="GO:0005275">
    <property type="term" value="F:amine transmembrane transporter activity"/>
    <property type="evidence" value="ECO:0007669"/>
    <property type="project" value="TreeGrafter"/>
</dbReference>
<name>A0A3Q9JLC3_9GAMM</name>
<dbReference type="GO" id="GO:0015871">
    <property type="term" value="P:choline transport"/>
    <property type="evidence" value="ECO:0007669"/>
    <property type="project" value="TreeGrafter"/>
</dbReference>
<evidence type="ECO:0000256" key="5">
    <source>
        <dbReference type="ARBA" id="ARBA00022989"/>
    </source>
</evidence>
<keyword evidence="5 7" id="KW-1133">Transmembrane helix</keyword>
<dbReference type="InterPro" id="IPR035906">
    <property type="entry name" value="MetI-like_sf"/>
</dbReference>
<dbReference type="PANTHER" id="PTHR47737">
    <property type="entry name" value="GLYCINE BETAINE/PROLINE BETAINE TRANSPORT SYSTEM PERMEASE PROTEIN PROW"/>
    <property type="match status" value="1"/>
</dbReference>
<dbReference type="Gene3D" id="1.10.3720.10">
    <property type="entry name" value="MetI-like"/>
    <property type="match status" value="1"/>
</dbReference>
<evidence type="ECO:0000256" key="4">
    <source>
        <dbReference type="ARBA" id="ARBA00022692"/>
    </source>
</evidence>
<keyword evidence="2 7" id="KW-0813">Transport</keyword>
<comment type="subcellular location">
    <subcellularLocation>
        <location evidence="1 7">Cell membrane</location>
        <topology evidence="1 7">Multi-pass membrane protein</topology>
    </subcellularLocation>
</comment>
<dbReference type="FunFam" id="1.10.3720.10:FF:000001">
    <property type="entry name" value="Glycine betaine ABC transporter, permease"/>
    <property type="match status" value="1"/>
</dbReference>
<feature type="domain" description="ABC transmembrane type-1" evidence="8">
    <location>
        <begin position="97"/>
        <end position="276"/>
    </location>
</feature>
<feature type="transmembrane region" description="Helical" evidence="7">
    <location>
        <begin position="29"/>
        <end position="61"/>
    </location>
</feature>
<keyword evidence="6 7" id="KW-0472">Membrane</keyword>
<dbReference type="SUPFAM" id="SSF161098">
    <property type="entry name" value="MetI-like"/>
    <property type="match status" value="1"/>
</dbReference>
<feature type="transmembrane region" description="Helical" evidence="7">
    <location>
        <begin position="219"/>
        <end position="239"/>
    </location>
</feature>
<dbReference type="PROSITE" id="PS50928">
    <property type="entry name" value="ABC_TM1"/>
    <property type="match status" value="1"/>
</dbReference>
<protein>
    <submittedName>
        <fullName evidence="9">ABC transporter permease subunit</fullName>
    </submittedName>
</protein>
<dbReference type="GO" id="GO:0031460">
    <property type="term" value="P:glycine betaine transport"/>
    <property type="evidence" value="ECO:0007669"/>
    <property type="project" value="UniProtKB-ARBA"/>
</dbReference>
<gene>
    <name evidence="9" type="ORF">DM558_08620</name>
</gene>
<feature type="transmembrane region" description="Helical" evidence="7">
    <location>
        <begin position="97"/>
        <end position="123"/>
    </location>
</feature>
<evidence type="ECO:0000313" key="9">
    <source>
        <dbReference type="EMBL" id="AZS52207.1"/>
    </source>
</evidence>
<feature type="transmembrane region" description="Helical" evidence="7">
    <location>
        <begin position="68"/>
        <end position="85"/>
    </location>
</feature>
<evidence type="ECO:0000313" key="10">
    <source>
        <dbReference type="Proteomes" id="UP000273143"/>
    </source>
</evidence>
<dbReference type="InterPro" id="IPR000515">
    <property type="entry name" value="MetI-like"/>
</dbReference>
<dbReference type="KEGG" id="emo:DM558_08620"/>
<evidence type="ECO:0000256" key="3">
    <source>
        <dbReference type="ARBA" id="ARBA00022475"/>
    </source>
</evidence>
<proteinExistence type="inferred from homology"/>
<reference evidence="10" key="1">
    <citation type="submission" date="2018-06" db="EMBL/GenBank/DDBJ databases">
        <title>Complete genome of Pseudomonas insecticola strain QZS01.</title>
        <authorList>
            <person name="Wang J."/>
            <person name="Su Q."/>
        </authorList>
    </citation>
    <scope>NUCLEOTIDE SEQUENCE [LARGE SCALE GENOMIC DNA]</scope>
    <source>
        <strain evidence="10">QZS01</strain>
    </source>
</reference>
<keyword evidence="4 7" id="KW-0812">Transmembrane</keyword>
<evidence type="ECO:0000259" key="8">
    <source>
        <dbReference type="PROSITE" id="PS50928"/>
    </source>
</evidence>
<evidence type="ECO:0000256" key="7">
    <source>
        <dbReference type="RuleBase" id="RU363032"/>
    </source>
</evidence>
<organism evidence="9 10">
    <name type="scientific">Entomomonas moraniae</name>
    <dbReference type="NCBI Taxonomy" id="2213226"/>
    <lineage>
        <taxon>Bacteria</taxon>
        <taxon>Pseudomonadati</taxon>
        <taxon>Pseudomonadota</taxon>
        <taxon>Gammaproteobacteria</taxon>
        <taxon>Pseudomonadales</taxon>
        <taxon>Pseudomonadaceae</taxon>
        <taxon>Entomomonas</taxon>
    </lineage>
</organism>
<dbReference type="AlphaFoldDB" id="A0A3Q9JLC3"/>
<keyword evidence="3" id="KW-1003">Cell membrane</keyword>